<keyword evidence="9" id="KW-1185">Reference proteome</keyword>
<dbReference type="Pfam" id="PF00593">
    <property type="entry name" value="TonB_dep_Rec_b-barrel"/>
    <property type="match status" value="1"/>
</dbReference>
<keyword evidence="4" id="KW-0798">TonB box</keyword>
<evidence type="ECO:0000256" key="3">
    <source>
        <dbReference type="ARBA" id="ARBA00023237"/>
    </source>
</evidence>
<comment type="subcellular location">
    <subcellularLocation>
        <location evidence="1 4">Cell outer membrane</location>
    </subcellularLocation>
</comment>
<dbReference type="Pfam" id="PF07715">
    <property type="entry name" value="Plug"/>
    <property type="match status" value="1"/>
</dbReference>
<evidence type="ECO:0000256" key="4">
    <source>
        <dbReference type="RuleBase" id="RU003357"/>
    </source>
</evidence>
<dbReference type="InterPro" id="IPR010104">
    <property type="entry name" value="TonB_rcpt_bac"/>
</dbReference>
<feature type="region of interest" description="Disordered" evidence="5">
    <location>
        <begin position="41"/>
        <end position="71"/>
    </location>
</feature>
<sequence>MIERLHGGALRRPSQAPARLAMAAAIGLALLYGAAASAQQAQPVQDNGAPAKPDAQPKSKKDGKKDEKPVQELAGVTVTGVRASLQSAQQLKQNADQIVDSVTAVDIGALPDRSVTETLQRVSGVTIDHFMARNDPDHFSAEGSGVMIRGLTQVRSELNGRDVFSANSGRGLSFEDVPAELMSGVDVYKNPSAEIIEGGIGGTVNLRTRLPFDSPGRVIGFTGGINEGDFAKKSKPSASFLYSNVWKTENHGEFGALFDIAYSELATRSDGIQVEPYVKRNDAAVLNGTNFSNVYVPGGADWRTLDFKRRRIGLAGALQWRPTKDLELTSQVLRSDYRMQWDEFGGIFNDSSNNVHPANGGSFTYDGNGVFQSGSLASDSWRGNLNTDGVRFMADRRYSTQRTVTTDWSNSLKYNINDQMVLYADAQFVKSTSKTLDFTVFDSIYLPNVTLSVPNGSKPTVTTNSAYALNPANYFWSAAMDHHENNVGIERALKLDLEYNFEDSKWLRYMKFGVRATNRSELNKNNGYNWGVVTDNWATIGSPNGLADLGTYLPHESTLYSYSNFFRGDVNIPGQLYFPSDKLVRDYHYAYQQLNSVGVPWGWKPRDEFRKQDINNQGEKTKSAYAVLYFGNDDALGVPVDGNIGVRLVRTDVEATGFGQYPDLTTSGVPDSIKAVYNGTYFPLDARGHYKNALPSFNLRFKFTDALQWRLAASKAMTRPDFTQLQPFLLMSATLNSDNTAVTKWNGTAGNPNLKPMRANQYDTALEWYFAPAGQLYTTLFYKDVRDYISSQTRTEIYGGQPFEVTRPYNMGKGKIRGGEIGYQQFFDFLPGWLKGFGVQANFTYVDSKGGTNSATDPYSNTTVTGVVLPLEGLSKRSYNLVGMYELGNWSMRLAWNWRSRYLLTTSDAATHLPTWADDYGQLDGSIMYRLNKNVQVGLQTNNLTNATTKVLMGPTSYADGTIDHRLYNRGWFVNDRRYELVVRATF</sequence>
<organism evidence="8 9">
    <name type="scientific">Dyella marensis</name>
    <dbReference type="NCBI Taxonomy" id="500610"/>
    <lineage>
        <taxon>Bacteria</taxon>
        <taxon>Pseudomonadati</taxon>
        <taxon>Pseudomonadota</taxon>
        <taxon>Gammaproteobacteria</taxon>
        <taxon>Lysobacterales</taxon>
        <taxon>Rhodanobacteraceae</taxon>
        <taxon>Dyella</taxon>
    </lineage>
</organism>
<evidence type="ECO:0000313" key="8">
    <source>
        <dbReference type="EMBL" id="SFF57055.1"/>
    </source>
</evidence>
<feature type="domain" description="TonB-dependent receptor-like beta-barrel" evidence="6">
    <location>
        <begin position="459"/>
        <end position="944"/>
    </location>
</feature>
<name>A0A1I2JQ15_9GAMM</name>
<dbReference type="AlphaFoldDB" id="A0A1I2JQ15"/>
<accession>A0A1I2JQ15</accession>
<dbReference type="EMBL" id="FONH01000030">
    <property type="protein sequence ID" value="SFF57055.1"/>
    <property type="molecule type" value="Genomic_DNA"/>
</dbReference>
<evidence type="ECO:0000259" key="6">
    <source>
        <dbReference type="Pfam" id="PF00593"/>
    </source>
</evidence>
<gene>
    <name evidence="8" type="ORF">SAMN02799615_04192</name>
</gene>
<dbReference type="PANTHER" id="PTHR40980">
    <property type="entry name" value="PLUG DOMAIN-CONTAINING PROTEIN"/>
    <property type="match status" value="1"/>
</dbReference>
<keyword evidence="3" id="KW-0998">Cell outer membrane</keyword>
<dbReference type="SUPFAM" id="SSF56935">
    <property type="entry name" value="Porins"/>
    <property type="match status" value="1"/>
</dbReference>
<dbReference type="STRING" id="500610.SAMN02799615_04192"/>
<evidence type="ECO:0000256" key="1">
    <source>
        <dbReference type="ARBA" id="ARBA00004442"/>
    </source>
</evidence>
<dbReference type="GO" id="GO:0009279">
    <property type="term" value="C:cell outer membrane"/>
    <property type="evidence" value="ECO:0007669"/>
    <property type="project" value="UniProtKB-SubCell"/>
</dbReference>
<feature type="compositionally biased region" description="Basic and acidic residues" evidence="5">
    <location>
        <begin position="55"/>
        <end position="70"/>
    </location>
</feature>
<evidence type="ECO:0000256" key="2">
    <source>
        <dbReference type="ARBA" id="ARBA00023136"/>
    </source>
</evidence>
<dbReference type="RefSeq" id="WP_081805130.1">
    <property type="nucleotide sequence ID" value="NZ_FONH01000030.1"/>
</dbReference>
<dbReference type="Proteomes" id="UP000199477">
    <property type="component" value="Unassembled WGS sequence"/>
</dbReference>
<dbReference type="PANTHER" id="PTHR40980:SF3">
    <property type="entry name" value="TONB-DEPENDENT RECEPTOR-LIKE BETA-BARREL DOMAIN-CONTAINING PROTEIN"/>
    <property type="match status" value="1"/>
</dbReference>
<reference evidence="9" key="1">
    <citation type="submission" date="2016-10" db="EMBL/GenBank/DDBJ databases">
        <authorList>
            <person name="Varghese N."/>
            <person name="Submissions S."/>
        </authorList>
    </citation>
    <scope>NUCLEOTIDE SEQUENCE [LARGE SCALE GENOMIC DNA]</scope>
    <source>
        <strain evidence="9">UNC178MFTsu3.1</strain>
    </source>
</reference>
<keyword evidence="8" id="KW-0675">Receptor</keyword>
<evidence type="ECO:0000259" key="7">
    <source>
        <dbReference type="Pfam" id="PF07715"/>
    </source>
</evidence>
<dbReference type="InterPro" id="IPR037066">
    <property type="entry name" value="Plug_dom_sf"/>
</dbReference>
<feature type="domain" description="TonB-dependent receptor plug" evidence="7">
    <location>
        <begin position="92"/>
        <end position="203"/>
    </location>
</feature>
<dbReference type="InterPro" id="IPR036942">
    <property type="entry name" value="Beta-barrel_TonB_sf"/>
</dbReference>
<proteinExistence type="inferred from homology"/>
<evidence type="ECO:0000313" key="9">
    <source>
        <dbReference type="Proteomes" id="UP000199477"/>
    </source>
</evidence>
<dbReference type="InterPro" id="IPR012910">
    <property type="entry name" value="Plug_dom"/>
</dbReference>
<comment type="similarity">
    <text evidence="4">Belongs to the TonB-dependent receptor family.</text>
</comment>
<dbReference type="Gene3D" id="2.40.170.20">
    <property type="entry name" value="TonB-dependent receptor, beta-barrel domain"/>
    <property type="match status" value="1"/>
</dbReference>
<keyword evidence="2 4" id="KW-0472">Membrane</keyword>
<evidence type="ECO:0000256" key="5">
    <source>
        <dbReference type="SAM" id="MobiDB-lite"/>
    </source>
</evidence>
<dbReference type="InterPro" id="IPR000531">
    <property type="entry name" value="Beta-barrel_TonB"/>
</dbReference>
<protein>
    <submittedName>
        <fullName evidence="8">TonB-dependent receptor</fullName>
    </submittedName>
</protein>
<dbReference type="NCBIfam" id="TIGR01782">
    <property type="entry name" value="TonB-Xanth-Caul"/>
    <property type="match status" value="1"/>
</dbReference>
<dbReference type="Gene3D" id="2.170.130.10">
    <property type="entry name" value="TonB-dependent receptor, plug domain"/>
    <property type="match status" value="1"/>
</dbReference>